<feature type="domain" description="Peptidase C1A papain C-terminal" evidence="1">
    <location>
        <begin position="42"/>
        <end position="269"/>
    </location>
</feature>
<evidence type="ECO:0000259" key="1">
    <source>
        <dbReference type="SMART" id="SM00645"/>
    </source>
</evidence>
<dbReference type="SMART" id="SM00645">
    <property type="entry name" value="Pept_C1"/>
    <property type="match status" value="1"/>
</dbReference>
<evidence type="ECO:0000313" key="3">
    <source>
        <dbReference type="Proteomes" id="UP000718451"/>
    </source>
</evidence>
<dbReference type="Gene3D" id="3.90.70.10">
    <property type="entry name" value="Cysteine proteinases"/>
    <property type="match status" value="1"/>
</dbReference>
<keyword evidence="3" id="KW-1185">Reference proteome</keyword>
<comment type="caution">
    <text evidence="2">The sequence shown here is derived from an EMBL/GenBank/DDBJ whole genome shotgun (WGS) entry which is preliminary data.</text>
</comment>
<protein>
    <submittedName>
        <fullName evidence="2">C1 family peptidase</fullName>
    </submittedName>
</protein>
<dbReference type="InterPro" id="IPR025660">
    <property type="entry name" value="Pept_his_AS"/>
</dbReference>
<dbReference type="Proteomes" id="UP000718451">
    <property type="component" value="Unassembled WGS sequence"/>
</dbReference>
<dbReference type="PROSITE" id="PS00639">
    <property type="entry name" value="THIOL_PROTEASE_HIS"/>
    <property type="match status" value="1"/>
</dbReference>
<dbReference type="Pfam" id="PF00112">
    <property type="entry name" value="Peptidase_C1"/>
    <property type="match status" value="1"/>
</dbReference>
<dbReference type="CDD" id="cd02619">
    <property type="entry name" value="Peptidase_C1"/>
    <property type="match status" value="1"/>
</dbReference>
<dbReference type="RefSeq" id="WP_168551197.1">
    <property type="nucleotide sequence ID" value="NZ_JAAWWL010000001.1"/>
</dbReference>
<dbReference type="EMBL" id="JAAWWL010000001">
    <property type="protein sequence ID" value="NKI30994.1"/>
    <property type="molecule type" value="Genomic_DNA"/>
</dbReference>
<organism evidence="2 3">
    <name type="scientific">Croceivirga thetidis</name>
    <dbReference type="NCBI Taxonomy" id="2721623"/>
    <lineage>
        <taxon>Bacteria</taxon>
        <taxon>Pseudomonadati</taxon>
        <taxon>Bacteroidota</taxon>
        <taxon>Flavobacteriia</taxon>
        <taxon>Flavobacteriales</taxon>
        <taxon>Flavobacteriaceae</taxon>
        <taxon>Croceivirga</taxon>
    </lineage>
</organism>
<reference evidence="2 3" key="1">
    <citation type="submission" date="2020-04" db="EMBL/GenBank/DDBJ databases">
        <authorList>
            <person name="Yoon J."/>
        </authorList>
    </citation>
    <scope>NUCLEOTIDE SEQUENCE [LARGE SCALE GENOMIC DNA]</scope>
    <source>
        <strain evidence="2 3">DJ-13</strain>
    </source>
</reference>
<dbReference type="InterPro" id="IPR000668">
    <property type="entry name" value="Peptidase_C1A_C"/>
</dbReference>
<dbReference type="InterPro" id="IPR038765">
    <property type="entry name" value="Papain-like_cys_pep_sf"/>
</dbReference>
<sequence>MKKTILLFFIPILGLAQLGTGLEIDDEGYANIPLKARNVGYQGTSFDNDKVSLRQYAPAIKNQGGAGTCVGWATAYYAQTISFARDNEIIDNATISDLAFSPLYLYRSVKLQEDTACERGIGIPTALQTLKETGSVYFKDFPHLCANRIPDSVHSKTQGYKLKEFTKLFHNKESFLSRVRQTRKALAEGKPVVMGMKVKNSFLSAKVVYEPDTIPYGNHAMTVIGYDDNKFGPGEGAFEIINSWGEDWGNDGYMWIRYPDYGKEVYYGFELVFEEIPQVDEIVKNKLSASLELESFGFPIEVAQRSSTVGGLGYRQSTVYNDEGAGVVDYVTKDEYEMKTQYFIRANINQPAYVYVLGADVKHPVSRLFPVNDSISSYVSSGDASVLIPGMNDKNQMGRFELNTNDVQSDYTIAIVSLEELDIQSVKEKVDAMDGPIVDRFYTVLQEKLIAKEDMVLKNDILGFDAEFEEGSAAILSLDIRRSDFQEDKIEDE</sequence>
<dbReference type="SUPFAM" id="SSF54001">
    <property type="entry name" value="Cysteine proteinases"/>
    <property type="match status" value="1"/>
</dbReference>
<proteinExistence type="predicted"/>
<accession>A0ABX1GN53</accession>
<gene>
    <name evidence="2" type="ORF">HCU67_03500</name>
</gene>
<name>A0ABX1GN53_9FLAO</name>
<evidence type="ECO:0000313" key="2">
    <source>
        <dbReference type="EMBL" id="NKI30994.1"/>
    </source>
</evidence>